<dbReference type="EMBL" id="HG994580">
    <property type="protein sequence ID" value="CAF2783207.1"/>
    <property type="molecule type" value="Genomic_DNA"/>
</dbReference>
<keyword evidence="3" id="KW-0677">Repeat</keyword>
<feature type="domain" description="Chitin-binding type-2" evidence="6">
    <location>
        <begin position="186"/>
        <end position="252"/>
    </location>
</feature>
<dbReference type="Gene3D" id="2.170.140.10">
    <property type="entry name" value="Chitin binding domain"/>
    <property type="match status" value="2"/>
</dbReference>
<dbReference type="GO" id="GO:0005576">
    <property type="term" value="C:extracellular region"/>
    <property type="evidence" value="ECO:0007669"/>
    <property type="project" value="InterPro"/>
</dbReference>
<dbReference type="InterPro" id="IPR036508">
    <property type="entry name" value="Chitin-bd_dom_sf"/>
</dbReference>
<dbReference type="InterPro" id="IPR051940">
    <property type="entry name" value="Chitin_bind-dev_reg"/>
</dbReference>
<sequence>MQKAHQLPQSAKLRLWLCPPHLNIHSSISLTRWTRRGIFIDAINWFSIISMNLLAGVHLRGPGRQEFQCPETNGIFADSEQCDLYYVCEKGVSFRRLCDDGLLFDDSIRNREKCVLPHNVDCGDREFVQEPAEGIDEGCERANGIFDVIDPSVCDNVIGSCVRKENRSPEAKSCEEFPGALVEIEGFTCPGKEVIGPQNLIQQHPVYPHPSDCQFFFTCYFGKDPHKFGCPHGEVFDASSLTCKEPVEVPECACWYGCGEDSSCSEEECNPDCSCAKK</sequence>
<evidence type="ECO:0000256" key="3">
    <source>
        <dbReference type="ARBA" id="ARBA00022737"/>
    </source>
</evidence>
<reference evidence="7" key="1">
    <citation type="submission" date="2021-02" db="EMBL/GenBank/DDBJ databases">
        <authorList>
            <person name="Bekaert M."/>
        </authorList>
    </citation>
    <scope>NUCLEOTIDE SEQUENCE</scope>
    <source>
        <strain evidence="7">IoA-00</strain>
    </source>
</reference>
<dbReference type="OrthoDB" id="439917at2759"/>
<dbReference type="PANTHER" id="PTHR23301:SF110">
    <property type="entry name" value="LD43683P-RELATED"/>
    <property type="match status" value="1"/>
</dbReference>
<keyword evidence="1" id="KW-0147">Chitin-binding</keyword>
<dbReference type="InterPro" id="IPR002557">
    <property type="entry name" value="Chitin-bd_dom"/>
</dbReference>
<proteinExistence type="predicted"/>
<evidence type="ECO:0000313" key="7">
    <source>
        <dbReference type="EMBL" id="CAF2783207.1"/>
    </source>
</evidence>
<gene>
    <name evidence="7" type="ORF">LSAA_1378</name>
</gene>
<evidence type="ECO:0000313" key="8">
    <source>
        <dbReference type="Proteomes" id="UP000675881"/>
    </source>
</evidence>
<dbReference type="SMART" id="SM00494">
    <property type="entry name" value="ChtBD2"/>
    <property type="match status" value="2"/>
</dbReference>
<keyword evidence="8" id="KW-1185">Reference proteome</keyword>
<keyword evidence="2" id="KW-0732">Signal</keyword>
<accession>A0A7R8CDQ6</accession>
<dbReference type="SUPFAM" id="SSF57625">
    <property type="entry name" value="Invertebrate chitin-binding proteins"/>
    <property type="match status" value="2"/>
</dbReference>
<dbReference type="GO" id="GO:0008061">
    <property type="term" value="F:chitin binding"/>
    <property type="evidence" value="ECO:0007669"/>
    <property type="project" value="UniProtKB-KW"/>
</dbReference>
<dbReference type="Pfam" id="PF01607">
    <property type="entry name" value="CBM_14"/>
    <property type="match status" value="2"/>
</dbReference>
<keyword evidence="4" id="KW-1015">Disulfide bond</keyword>
<keyword evidence="5" id="KW-0325">Glycoprotein</keyword>
<name>A0A7R8CDQ6_LEPSM</name>
<evidence type="ECO:0000256" key="4">
    <source>
        <dbReference type="ARBA" id="ARBA00023157"/>
    </source>
</evidence>
<organism evidence="7 8">
    <name type="scientific">Lepeophtheirus salmonis</name>
    <name type="common">Salmon louse</name>
    <name type="synonym">Caligus salmonis</name>
    <dbReference type="NCBI Taxonomy" id="72036"/>
    <lineage>
        <taxon>Eukaryota</taxon>
        <taxon>Metazoa</taxon>
        <taxon>Ecdysozoa</taxon>
        <taxon>Arthropoda</taxon>
        <taxon>Crustacea</taxon>
        <taxon>Multicrustacea</taxon>
        <taxon>Hexanauplia</taxon>
        <taxon>Copepoda</taxon>
        <taxon>Siphonostomatoida</taxon>
        <taxon>Caligidae</taxon>
        <taxon>Lepeophtheirus</taxon>
    </lineage>
</organism>
<evidence type="ECO:0000256" key="5">
    <source>
        <dbReference type="ARBA" id="ARBA00023180"/>
    </source>
</evidence>
<dbReference type="AlphaFoldDB" id="A0A7R8CDQ6"/>
<protein>
    <submittedName>
        <fullName evidence="7">(salmon louse) hypothetical protein</fullName>
    </submittedName>
</protein>
<dbReference type="PANTHER" id="PTHR23301">
    <property type="entry name" value="CHITIN BINDING PERITROPHIN-A"/>
    <property type="match status" value="1"/>
</dbReference>
<evidence type="ECO:0000259" key="6">
    <source>
        <dbReference type="PROSITE" id="PS50940"/>
    </source>
</evidence>
<dbReference type="Proteomes" id="UP000675881">
    <property type="component" value="Chromosome 1"/>
</dbReference>
<evidence type="ECO:0000256" key="2">
    <source>
        <dbReference type="ARBA" id="ARBA00022729"/>
    </source>
</evidence>
<dbReference type="PROSITE" id="PS50940">
    <property type="entry name" value="CHIT_BIND_II"/>
    <property type="match status" value="2"/>
</dbReference>
<evidence type="ECO:0000256" key="1">
    <source>
        <dbReference type="ARBA" id="ARBA00022669"/>
    </source>
</evidence>
<feature type="domain" description="Chitin-binding type-2" evidence="6">
    <location>
        <begin position="66"/>
        <end position="124"/>
    </location>
</feature>